<protein>
    <submittedName>
        <fullName evidence="4">Probable ubiquitin-conjugating enzyme E2 25</fullName>
    </submittedName>
</protein>
<dbReference type="OrthoDB" id="47801at2759"/>
<dbReference type="Gene3D" id="3.10.110.10">
    <property type="entry name" value="Ubiquitin Conjugating Enzyme"/>
    <property type="match status" value="1"/>
</dbReference>
<dbReference type="EMBL" id="CACSLK010028053">
    <property type="protein sequence ID" value="CAA0834863.1"/>
    <property type="molecule type" value="Genomic_DNA"/>
</dbReference>
<name>A0A9N7RL35_STRHE</name>
<evidence type="ECO:0000259" key="3">
    <source>
        <dbReference type="PROSITE" id="PS50127"/>
    </source>
</evidence>
<evidence type="ECO:0000313" key="4">
    <source>
        <dbReference type="EMBL" id="CAA0834863.1"/>
    </source>
</evidence>
<comment type="caution">
    <text evidence="4">The sequence shown here is derived from an EMBL/GenBank/DDBJ whole genome shotgun (WGS) entry which is preliminary data.</text>
</comment>
<dbReference type="SMART" id="SM00212">
    <property type="entry name" value="UBCc"/>
    <property type="match status" value="1"/>
</dbReference>
<evidence type="ECO:0000256" key="1">
    <source>
        <dbReference type="ARBA" id="ARBA00022679"/>
    </source>
</evidence>
<dbReference type="GO" id="GO:0061631">
    <property type="term" value="F:ubiquitin conjugating enzyme activity"/>
    <property type="evidence" value="ECO:0007669"/>
    <property type="project" value="TreeGrafter"/>
</dbReference>
<dbReference type="PANTHER" id="PTHR46116:SF19">
    <property type="entry name" value="UBIQUITIN-CONJUGATING ENZYME FAMILY PROTEIN"/>
    <property type="match status" value="1"/>
</dbReference>
<reference evidence="4" key="1">
    <citation type="submission" date="2019-12" db="EMBL/GenBank/DDBJ databases">
        <authorList>
            <person name="Scholes J."/>
        </authorList>
    </citation>
    <scope>NUCLEOTIDE SEQUENCE</scope>
</reference>
<keyword evidence="2" id="KW-0833">Ubl conjugation pathway</keyword>
<dbReference type="Proteomes" id="UP001153555">
    <property type="component" value="Unassembled WGS sequence"/>
</dbReference>
<gene>
    <name evidence="4" type="ORF">SHERM_02669</name>
</gene>
<proteinExistence type="predicted"/>
<dbReference type="CDD" id="cd23837">
    <property type="entry name" value="UBCc_UBE2O"/>
    <property type="match status" value="1"/>
</dbReference>
<evidence type="ECO:0000313" key="5">
    <source>
        <dbReference type="Proteomes" id="UP001153555"/>
    </source>
</evidence>
<dbReference type="PANTHER" id="PTHR46116">
    <property type="entry name" value="(E3-INDEPENDENT) E2 UBIQUITIN-CONJUGATING ENZYME"/>
    <property type="match status" value="1"/>
</dbReference>
<dbReference type="PROSITE" id="PS50127">
    <property type="entry name" value="UBC_2"/>
    <property type="match status" value="1"/>
</dbReference>
<feature type="domain" description="UBC core" evidence="3">
    <location>
        <begin position="1"/>
        <end position="156"/>
    </location>
</feature>
<dbReference type="InterPro" id="IPR000608">
    <property type="entry name" value="UBC"/>
</dbReference>
<sequence length="272" mass="31221">MREWKILQSSLPESIHVHTYETRIDLLRAVIIGPQGTPYHDGLFFFDISLPAHYPVGPPSVYYRSHGYRLNPNLYADGTVCLSLINTWLGNAAERWTHGSTLLQLLVSIQGLVLNERPFFNEPLFEPRKNSRSSCWVKISNSYNETTFVLSCKTMAQVARNPPQKFEEFVDRHFRARAETILAAIGDYVEGRAMVGYLEGDEGRNFRVSRKFKNDLGRVRGELEVAFSRYLPSGWVHCNRAVDVEKPKENAKKKGKNGLWQKLVGFVEKIWD</sequence>
<dbReference type="Pfam" id="PF00179">
    <property type="entry name" value="UQ_con"/>
    <property type="match status" value="1"/>
</dbReference>
<dbReference type="AlphaFoldDB" id="A0A9N7RL35"/>
<organism evidence="4 5">
    <name type="scientific">Striga hermonthica</name>
    <name type="common">Purple witchweed</name>
    <name type="synonym">Buchnera hermonthica</name>
    <dbReference type="NCBI Taxonomy" id="68872"/>
    <lineage>
        <taxon>Eukaryota</taxon>
        <taxon>Viridiplantae</taxon>
        <taxon>Streptophyta</taxon>
        <taxon>Embryophyta</taxon>
        <taxon>Tracheophyta</taxon>
        <taxon>Spermatophyta</taxon>
        <taxon>Magnoliopsida</taxon>
        <taxon>eudicotyledons</taxon>
        <taxon>Gunneridae</taxon>
        <taxon>Pentapetalae</taxon>
        <taxon>asterids</taxon>
        <taxon>lamiids</taxon>
        <taxon>Lamiales</taxon>
        <taxon>Orobanchaceae</taxon>
        <taxon>Buchnereae</taxon>
        <taxon>Striga</taxon>
    </lineage>
</organism>
<dbReference type="SUPFAM" id="SSF54495">
    <property type="entry name" value="UBC-like"/>
    <property type="match status" value="1"/>
</dbReference>
<dbReference type="InterPro" id="IPR016135">
    <property type="entry name" value="UBQ-conjugating_enzyme/RWD"/>
</dbReference>
<keyword evidence="1" id="KW-0808">Transferase</keyword>
<accession>A0A9N7RL35</accession>
<keyword evidence="5" id="KW-1185">Reference proteome</keyword>
<evidence type="ECO:0000256" key="2">
    <source>
        <dbReference type="ARBA" id="ARBA00022786"/>
    </source>
</evidence>